<organism evidence="2 3">
    <name type="scientific">Halopelagius inordinatus</name>
    <dbReference type="NCBI Taxonomy" id="553467"/>
    <lineage>
        <taxon>Archaea</taxon>
        <taxon>Methanobacteriati</taxon>
        <taxon>Methanobacteriota</taxon>
        <taxon>Stenosarchaea group</taxon>
        <taxon>Halobacteria</taxon>
        <taxon>Halobacteriales</taxon>
        <taxon>Haloferacaceae</taxon>
    </lineage>
</organism>
<evidence type="ECO:0000256" key="1">
    <source>
        <dbReference type="SAM" id="MobiDB-lite"/>
    </source>
</evidence>
<feature type="region of interest" description="Disordered" evidence="1">
    <location>
        <begin position="160"/>
        <end position="181"/>
    </location>
</feature>
<accession>A0A1I2MK68</accession>
<protein>
    <submittedName>
        <fullName evidence="2">Uncharacterized protein</fullName>
    </submittedName>
</protein>
<dbReference type="EMBL" id="FOOQ01000001">
    <property type="protein sequence ID" value="SFF89521.1"/>
    <property type="molecule type" value="Genomic_DNA"/>
</dbReference>
<dbReference type="RefSeq" id="WP_177213269.1">
    <property type="nucleotide sequence ID" value="NZ_FOOQ01000001.1"/>
</dbReference>
<dbReference type="OrthoDB" id="306663at2157"/>
<evidence type="ECO:0000313" key="2">
    <source>
        <dbReference type="EMBL" id="SFF89521.1"/>
    </source>
</evidence>
<reference evidence="3" key="1">
    <citation type="submission" date="2016-10" db="EMBL/GenBank/DDBJ databases">
        <authorList>
            <person name="Varghese N."/>
            <person name="Submissions S."/>
        </authorList>
    </citation>
    <scope>NUCLEOTIDE SEQUENCE [LARGE SCALE GENOMIC DNA]</scope>
    <source>
        <strain evidence="3">CGMCC 1.7739</strain>
    </source>
</reference>
<evidence type="ECO:0000313" key="3">
    <source>
        <dbReference type="Proteomes" id="UP000198876"/>
    </source>
</evidence>
<proteinExistence type="predicted"/>
<dbReference type="Proteomes" id="UP000198876">
    <property type="component" value="Unassembled WGS sequence"/>
</dbReference>
<dbReference type="InterPro" id="IPR055690">
    <property type="entry name" value="DUF7266"/>
</dbReference>
<dbReference type="Pfam" id="PF23928">
    <property type="entry name" value="DUF7266"/>
    <property type="match status" value="1"/>
</dbReference>
<name>A0A1I2MK68_9EURY</name>
<feature type="compositionally biased region" description="Polar residues" evidence="1">
    <location>
        <begin position="160"/>
        <end position="172"/>
    </location>
</feature>
<gene>
    <name evidence="2" type="ORF">SAMN04488063_0694</name>
</gene>
<keyword evidence="3" id="KW-1185">Reference proteome</keyword>
<dbReference type="AlphaFoldDB" id="A0A1I2MK68"/>
<dbReference type="STRING" id="553467.SAMN04488063_0694"/>
<sequence length="181" mass="18719">MGRRRGGMRGRADAADRALSPVVGKGLEVGIAVLFVALLTTTLYGGVVPDYRTAAGAEVGERALVGAAERVEGAVPAGSVGVERAVTVPLPDTIRGDPYRVRAANETLVLDHPNAGIGGRVRLAVPSRVSNVTGTWTSSDRSWVVVGRGARGPRVRLANGNWTEAANETPTDGATEVEATP</sequence>